<name>A0A6S6QU11_9FIRM</name>
<dbReference type="KEGG" id="acel:acsn021_01480"/>
<evidence type="ECO:0000313" key="1">
    <source>
        <dbReference type="EMBL" id="BCJ92579.1"/>
    </source>
</evidence>
<evidence type="ECO:0000313" key="2">
    <source>
        <dbReference type="Proteomes" id="UP000515561"/>
    </source>
</evidence>
<proteinExistence type="predicted"/>
<gene>
    <name evidence="1" type="ORF">acsn021_01480</name>
</gene>
<dbReference type="EMBL" id="AP023367">
    <property type="protein sequence ID" value="BCJ92579.1"/>
    <property type="molecule type" value="Genomic_DNA"/>
</dbReference>
<protein>
    <submittedName>
        <fullName evidence="1">Uncharacterized protein</fullName>
    </submittedName>
</protein>
<dbReference type="RefSeq" id="WP_184095736.1">
    <property type="nucleotide sequence ID" value="NZ_AP023367.1"/>
</dbReference>
<dbReference type="AlphaFoldDB" id="A0A6S6QU11"/>
<keyword evidence="2" id="KW-1185">Reference proteome</keyword>
<accession>A0A6S6QU11</accession>
<organism evidence="1 2">
    <name type="scientific">Anaerocolumna cellulosilytica</name>
    <dbReference type="NCBI Taxonomy" id="433286"/>
    <lineage>
        <taxon>Bacteria</taxon>
        <taxon>Bacillati</taxon>
        <taxon>Bacillota</taxon>
        <taxon>Clostridia</taxon>
        <taxon>Lachnospirales</taxon>
        <taxon>Lachnospiraceae</taxon>
        <taxon>Anaerocolumna</taxon>
    </lineage>
</organism>
<reference evidence="1 2" key="1">
    <citation type="journal article" date="2016" name="Int. J. Syst. Evol. Microbiol.">
        <title>Descriptions of Anaerotaenia torta gen. nov., sp. nov. and Anaerocolumna cellulosilytica gen. nov., sp. nov. isolated from a methanogenic reactor of cattle waste.</title>
        <authorList>
            <person name="Uek A."/>
            <person name="Ohtaki Y."/>
            <person name="Kaku N."/>
            <person name="Ueki K."/>
        </authorList>
    </citation>
    <scope>NUCLEOTIDE SEQUENCE [LARGE SCALE GENOMIC DNA]</scope>
    <source>
        <strain evidence="1 2">SN021</strain>
    </source>
</reference>
<sequence length="84" mass="10252">MLSKIILVGGGNIDNYFENIQKYFNNGHTEDLENRIERLRKYIDEILLYMCDTQERRCDHIGVRLRRICYSQVKYLMGVYWREQ</sequence>
<dbReference type="Proteomes" id="UP000515561">
    <property type="component" value="Chromosome"/>
</dbReference>